<dbReference type="STRING" id="1189325.SAMN04488119_101416"/>
<reference evidence="1 2" key="1">
    <citation type="submission" date="2016-12" db="EMBL/GenBank/DDBJ databases">
        <authorList>
            <person name="Song W.-J."/>
            <person name="Kurnit D.M."/>
        </authorList>
    </citation>
    <scope>NUCLEOTIDE SEQUENCE [LARGE SCALE GENOMIC DNA]</scope>
    <source>
        <strain evidence="1 2">CGMCC 1.10808</strain>
    </source>
</reference>
<dbReference type="InterPro" id="IPR036514">
    <property type="entry name" value="SGNH_hydro_sf"/>
</dbReference>
<gene>
    <name evidence="1" type="ORF">SAMN05216200_1146</name>
</gene>
<accession>A0A1M7U1F7</accession>
<organism evidence="1 2">
    <name type="scientific">Oceanicella actignis</name>
    <dbReference type="NCBI Taxonomy" id="1189325"/>
    <lineage>
        <taxon>Bacteria</taxon>
        <taxon>Pseudomonadati</taxon>
        <taxon>Pseudomonadota</taxon>
        <taxon>Alphaproteobacteria</taxon>
        <taxon>Rhodobacterales</taxon>
        <taxon>Paracoccaceae</taxon>
        <taxon>Oceanicella</taxon>
    </lineage>
</organism>
<dbReference type="AlphaFoldDB" id="A0A1M7U1F7"/>
<dbReference type="SUPFAM" id="SSF52266">
    <property type="entry name" value="SGNH hydrolase"/>
    <property type="match status" value="1"/>
</dbReference>
<dbReference type="Proteomes" id="UP000184066">
    <property type="component" value="Unassembled WGS sequence"/>
</dbReference>
<evidence type="ECO:0000313" key="1">
    <source>
        <dbReference type="EMBL" id="SHN76825.1"/>
    </source>
</evidence>
<keyword evidence="2" id="KW-1185">Reference proteome</keyword>
<protein>
    <submittedName>
        <fullName evidence="1">Uncharacterized protein</fullName>
    </submittedName>
</protein>
<evidence type="ECO:0000313" key="2">
    <source>
        <dbReference type="Proteomes" id="UP000184066"/>
    </source>
</evidence>
<dbReference type="EMBL" id="FRDL01000014">
    <property type="protein sequence ID" value="SHN76825.1"/>
    <property type="molecule type" value="Genomic_DNA"/>
</dbReference>
<dbReference type="Gene3D" id="3.40.50.1110">
    <property type="entry name" value="SGNH hydrolase"/>
    <property type="match status" value="1"/>
</dbReference>
<dbReference type="GO" id="GO:0016788">
    <property type="term" value="F:hydrolase activity, acting on ester bonds"/>
    <property type="evidence" value="ECO:0007669"/>
    <property type="project" value="UniProtKB-ARBA"/>
</dbReference>
<sequence>MALFFGSDPVALPAPAYLGAAQVFTPPPDWPADAVAVWLILGQSNASGWAPYEQDPAKADPAAAVPALAAGERMIHEWARFTPADVPASATGGQFSRRGLATPGAGEPRTAAKMWSGGVWGIPDATPSFGPEVGLVRHVLGAPAARKWRDDADPRLYVLKATLGGTEVDAFRHGGRETAYSLGAIQTTAGVNLAGLAAAGKSVLIQGAVVVIGEADANLDHPGGGAKMGESMSGRLQEYVRQVRALLGCDFPVALVEVFENGADRAAVNGQLAAAAAEIPNATLISGGGAWGTADADTHYDGAAQGDIGRRAFAWIRDAHGRPGDGLVVSHPFSGFRPAFLLPPMFTDDTGSQMEVSGHASVGGRVFGMVLDAGSAPPSAADLLAAASVPGKVSDFTLDLLAAGDFSAFTGSGTFAANTVQDAYFILSEIEAGAPVGAPSAVHKLTRGGGTKIAPDLAVASAGAGAATATWGATAPGTDTWAVFEGDVFFHRPEDIEAGAFRPVLWGQQADHGANYSGVANLSGLTPGALYTFQVTTRRRIDTNPAAGLTGETRRAVFTAGA</sequence>
<dbReference type="RefSeq" id="WP_072748417.1">
    <property type="nucleotide sequence ID" value="NZ_FOHL01000001.1"/>
</dbReference>
<proteinExistence type="predicted"/>
<name>A0A1M7U1F7_9RHOB</name>